<dbReference type="EMBL" id="QXFV01000189">
    <property type="protein sequence ID" value="KAE9046398.1"/>
    <property type="molecule type" value="Genomic_DNA"/>
</dbReference>
<keyword evidence="1" id="KW-0472">Membrane</keyword>
<evidence type="ECO:0000256" key="1">
    <source>
        <dbReference type="SAM" id="Phobius"/>
    </source>
</evidence>
<dbReference type="OrthoDB" id="10487994at2759"/>
<proteinExistence type="predicted"/>
<dbReference type="Proteomes" id="UP000435112">
    <property type="component" value="Unassembled WGS sequence"/>
</dbReference>
<dbReference type="Proteomes" id="UP000429607">
    <property type="component" value="Unassembled WGS sequence"/>
</dbReference>
<evidence type="ECO:0000313" key="5">
    <source>
        <dbReference type="Proteomes" id="UP000429607"/>
    </source>
</evidence>
<sequence length="44" mass="5036">MGWGHPALIRLLMNFNISLFVDGTFFCVSSSFYQCVIVMVYDRG</sequence>
<evidence type="ECO:0000313" key="7">
    <source>
        <dbReference type="Proteomes" id="UP000435112"/>
    </source>
</evidence>
<keyword evidence="1" id="KW-1133">Transmembrane helix</keyword>
<evidence type="ECO:0000313" key="4">
    <source>
        <dbReference type="EMBL" id="KAE9344175.1"/>
    </source>
</evidence>
<dbReference type="EMBL" id="QXFT01000430">
    <property type="protein sequence ID" value="KAE9344175.1"/>
    <property type="molecule type" value="Genomic_DNA"/>
</dbReference>
<feature type="transmembrane region" description="Helical" evidence="1">
    <location>
        <begin position="20"/>
        <end position="41"/>
    </location>
</feature>
<comment type="caution">
    <text evidence="2">The sequence shown here is derived from an EMBL/GenBank/DDBJ whole genome shotgun (WGS) entry which is preliminary data.</text>
</comment>
<dbReference type="AlphaFoldDB" id="A0A6A3NIC5"/>
<evidence type="ECO:0000313" key="6">
    <source>
        <dbReference type="Proteomes" id="UP000434957"/>
    </source>
</evidence>
<keyword evidence="1" id="KW-0812">Transmembrane</keyword>
<keyword evidence="6" id="KW-1185">Reference proteome</keyword>
<name>A0A6A3NIC5_9STRA</name>
<organism evidence="2 7">
    <name type="scientific">Phytophthora rubi</name>
    <dbReference type="NCBI Taxonomy" id="129364"/>
    <lineage>
        <taxon>Eukaryota</taxon>
        <taxon>Sar</taxon>
        <taxon>Stramenopiles</taxon>
        <taxon>Oomycota</taxon>
        <taxon>Peronosporomycetes</taxon>
        <taxon>Peronosporales</taxon>
        <taxon>Peronosporaceae</taxon>
        <taxon>Phytophthora</taxon>
    </lineage>
</organism>
<evidence type="ECO:0000313" key="2">
    <source>
        <dbReference type="EMBL" id="KAE9040774.1"/>
    </source>
</evidence>
<gene>
    <name evidence="3" type="ORF">PR001_g4570</name>
    <name evidence="2" type="ORF">PR002_g4798</name>
    <name evidence="4" type="ORF">PR003_g8591</name>
</gene>
<accession>A0A6A3NIC5</accession>
<dbReference type="Proteomes" id="UP000434957">
    <property type="component" value="Unassembled WGS sequence"/>
</dbReference>
<dbReference type="EMBL" id="QXFU01000193">
    <property type="protein sequence ID" value="KAE9040774.1"/>
    <property type="molecule type" value="Genomic_DNA"/>
</dbReference>
<reference evidence="5 7" key="1">
    <citation type="submission" date="2018-09" db="EMBL/GenBank/DDBJ databases">
        <title>Genomic investigation of the strawberry pathogen Phytophthora fragariae indicates pathogenicity is determined by transcriptional variation in three key races.</title>
        <authorList>
            <person name="Adams T.M."/>
            <person name="Armitage A.D."/>
            <person name="Sobczyk M.K."/>
            <person name="Bates H.J."/>
            <person name="Dunwell J.M."/>
            <person name="Nellist C.F."/>
            <person name="Harrison R.J."/>
        </authorList>
    </citation>
    <scope>NUCLEOTIDE SEQUENCE [LARGE SCALE GENOMIC DNA]</scope>
    <source>
        <strain evidence="3 5">SCRP249</strain>
        <strain evidence="2 7">SCRP324</strain>
        <strain evidence="4 6">SCRP333</strain>
    </source>
</reference>
<evidence type="ECO:0000313" key="3">
    <source>
        <dbReference type="EMBL" id="KAE9046398.1"/>
    </source>
</evidence>
<protein>
    <submittedName>
        <fullName evidence="2">Uncharacterized protein</fullName>
    </submittedName>
</protein>